<feature type="non-terminal residue" evidence="2">
    <location>
        <position position="1"/>
    </location>
</feature>
<feature type="region of interest" description="Disordered" evidence="1">
    <location>
        <begin position="62"/>
        <end position="95"/>
    </location>
</feature>
<protein>
    <submittedName>
        <fullName evidence="2">Uncharacterized protein</fullName>
    </submittedName>
</protein>
<sequence>EALQRQSILIHNQTFQATPRTDMEEEEQRVQTAPTLCRYFGSPFLQSHRRLHHQINHQMFTYQAREDEHEGEQEKTNTKESRRRRTRSQAGEDCGAVKGLGENLMKAGKEVRV</sequence>
<organism evidence="2 3">
    <name type="scientific">Vigna angularis var. angularis</name>
    <dbReference type="NCBI Taxonomy" id="157739"/>
    <lineage>
        <taxon>Eukaryota</taxon>
        <taxon>Viridiplantae</taxon>
        <taxon>Streptophyta</taxon>
        <taxon>Embryophyta</taxon>
        <taxon>Tracheophyta</taxon>
        <taxon>Spermatophyta</taxon>
        <taxon>Magnoliopsida</taxon>
        <taxon>eudicotyledons</taxon>
        <taxon>Gunneridae</taxon>
        <taxon>Pentapetalae</taxon>
        <taxon>rosids</taxon>
        <taxon>fabids</taxon>
        <taxon>Fabales</taxon>
        <taxon>Fabaceae</taxon>
        <taxon>Papilionoideae</taxon>
        <taxon>50 kb inversion clade</taxon>
        <taxon>NPAAA clade</taxon>
        <taxon>indigoferoid/millettioid clade</taxon>
        <taxon>Phaseoleae</taxon>
        <taxon>Vigna</taxon>
    </lineage>
</organism>
<dbReference type="Proteomes" id="UP000291084">
    <property type="component" value="Chromosome 5"/>
</dbReference>
<accession>A0A0S3S7F9</accession>
<dbReference type="EMBL" id="AP015038">
    <property type="protein sequence ID" value="BAT88741.1"/>
    <property type="molecule type" value="Genomic_DNA"/>
</dbReference>
<proteinExistence type="predicted"/>
<evidence type="ECO:0000256" key="1">
    <source>
        <dbReference type="SAM" id="MobiDB-lite"/>
    </source>
</evidence>
<dbReference type="AlphaFoldDB" id="A0A0S3S7F9"/>
<name>A0A0S3S7F9_PHAAN</name>
<feature type="compositionally biased region" description="Basic and acidic residues" evidence="1">
    <location>
        <begin position="64"/>
        <end position="80"/>
    </location>
</feature>
<reference evidence="2 3" key="1">
    <citation type="journal article" date="2015" name="Sci. Rep.">
        <title>The power of single molecule real-time sequencing technology in the de novo assembly of a eukaryotic genome.</title>
        <authorList>
            <person name="Sakai H."/>
            <person name="Naito K."/>
            <person name="Ogiso-Tanaka E."/>
            <person name="Takahashi Y."/>
            <person name="Iseki K."/>
            <person name="Muto C."/>
            <person name="Satou K."/>
            <person name="Teruya K."/>
            <person name="Shiroma A."/>
            <person name="Shimoji M."/>
            <person name="Hirano T."/>
            <person name="Itoh T."/>
            <person name="Kaga A."/>
            <person name="Tomooka N."/>
        </authorList>
    </citation>
    <scope>NUCLEOTIDE SEQUENCE [LARGE SCALE GENOMIC DNA]</scope>
    <source>
        <strain evidence="3">cv. Shumari</strain>
    </source>
</reference>
<feature type="region of interest" description="Disordered" evidence="1">
    <location>
        <begin position="1"/>
        <end position="27"/>
    </location>
</feature>
<gene>
    <name evidence="2" type="primary">Vigan.05G233600</name>
    <name evidence="2" type="ORF">VIGAN_05233600</name>
</gene>
<keyword evidence="3" id="KW-1185">Reference proteome</keyword>
<evidence type="ECO:0000313" key="3">
    <source>
        <dbReference type="Proteomes" id="UP000291084"/>
    </source>
</evidence>
<evidence type="ECO:0000313" key="2">
    <source>
        <dbReference type="EMBL" id="BAT88741.1"/>
    </source>
</evidence>
<feature type="compositionally biased region" description="Polar residues" evidence="1">
    <location>
        <begin position="1"/>
        <end position="19"/>
    </location>
</feature>